<protein>
    <submittedName>
        <fullName evidence="2">Uncharacterized protein</fullName>
    </submittedName>
</protein>
<keyword evidence="3" id="KW-1185">Reference proteome</keyword>
<dbReference type="AlphaFoldDB" id="A0A2T6ZTY7"/>
<dbReference type="Proteomes" id="UP000244722">
    <property type="component" value="Unassembled WGS sequence"/>
</dbReference>
<gene>
    <name evidence="2" type="ORF">B9Z19DRAFT_1064651</name>
</gene>
<name>A0A2T6ZTY7_TUBBO</name>
<feature type="region of interest" description="Disordered" evidence="1">
    <location>
        <begin position="70"/>
        <end position="131"/>
    </location>
</feature>
<proteinExistence type="predicted"/>
<feature type="compositionally biased region" description="Low complexity" evidence="1">
    <location>
        <begin position="83"/>
        <end position="96"/>
    </location>
</feature>
<sequence>MFSKSQFNNNNRLFILNDPRVKSRLGDEDYDPQDLLRVDLVLSPGFLKYGNDNAERDDWNIWTPTIVEIHDPARPSPPPPSRLPTAPARTPPAFSSRDSEELPGEIQKEVASLSTTTEQEHHEDEAFEQVL</sequence>
<evidence type="ECO:0000313" key="2">
    <source>
        <dbReference type="EMBL" id="PUU78957.1"/>
    </source>
</evidence>
<reference evidence="2 3" key="1">
    <citation type="submission" date="2017-04" db="EMBL/GenBank/DDBJ databases">
        <title>Draft genome sequence of Tuber borchii Vittad., a whitish edible truffle.</title>
        <authorList>
            <consortium name="DOE Joint Genome Institute"/>
            <person name="Murat C."/>
            <person name="Kuo A."/>
            <person name="Barry K.W."/>
            <person name="Clum A."/>
            <person name="Dockter R.B."/>
            <person name="Fauchery L."/>
            <person name="Iotti M."/>
            <person name="Kohler A."/>
            <person name="Labutti K."/>
            <person name="Lindquist E.A."/>
            <person name="Lipzen A."/>
            <person name="Ohm R.A."/>
            <person name="Wang M."/>
            <person name="Grigoriev I.V."/>
            <person name="Zambonelli A."/>
            <person name="Martin F.M."/>
        </authorList>
    </citation>
    <scope>NUCLEOTIDE SEQUENCE [LARGE SCALE GENOMIC DNA]</scope>
    <source>
        <strain evidence="2 3">Tbo3840</strain>
    </source>
</reference>
<organism evidence="2 3">
    <name type="scientific">Tuber borchii</name>
    <name type="common">White truffle</name>
    <dbReference type="NCBI Taxonomy" id="42251"/>
    <lineage>
        <taxon>Eukaryota</taxon>
        <taxon>Fungi</taxon>
        <taxon>Dikarya</taxon>
        <taxon>Ascomycota</taxon>
        <taxon>Pezizomycotina</taxon>
        <taxon>Pezizomycetes</taxon>
        <taxon>Pezizales</taxon>
        <taxon>Tuberaceae</taxon>
        <taxon>Tuber</taxon>
    </lineage>
</organism>
<dbReference type="EMBL" id="NESQ01000103">
    <property type="protein sequence ID" value="PUU78957.1"/>
    <property type="molecule type" value="Genomic_DNA"/>
</dbReference>
<accession>A0A2T6ZTY7</accession>
<evidence type="ECO:0000313" key="3">
    <source>
        <dbReference type="Proteomes" id="UP000244722"/>
    </source>
</evidence>
<evidence type="ECO:0000256" key="1">
    <source>
        <dbReference type="SAM" id="MobiDB-lite"/>
    </source>
</evidence>
<comment type="caution">
    <text evidence="2">The sequence shown here is derived from an EMBL/GenBank/DDBJ whole genome shotgun (WGS) entry which is preliminary data.</text>
</comment>